<feature type="region of interest" description="Disordered" evidence="1">
    <location>
        <begin position="70"/>
        <end position="90"/>
    </location>
</feature>
<feature type="compositionally biased region" description="Basic and acidic residues" evidence="1">
    <location>
        <begin position="229"/>
        <end position="259"/>
    </location>
</feature>
<proteinExistence type="predicted"/>
<reference evidence="2" key="1">
    <citation type="submission" date="2015-11" db="EMBL/GenBank/DDBJ databases">
        <title>De novo transcriptome assembly of four potential Pierce s Disease insect vectors from Arizona vineyards.</title>
        <authorList>
            <person name="Tassone E.E."/>
        </authorList>
    </citation>
    <scope>NUCLEOTIDE SEQUENCE</scope>
</reference>
<accession>A0A1B6MBG5</accession>
<organism evidence="2">
    <name type="scientific">Graphocephala atropunctata</name>
    <dbReference type="NCBI Taxonomy" id="36148"/>
    <lineage>
        <taxon>Eukaryota</taxon>
        <taxon>Metazoa</taxon>
        <taxon>Ecdysozoa</taxon>
        <taxon>Arthropoda</taxon>
        <taxon>Hexapoda</taxon>
        <taxon>Insecta</taxon>
        <taxon>Pterygota</taxon>
        <taxon>Neoptera</taxon>
        <taxon>Paraneoptera</taxon>
        <taxon>Hemiptera</taxon>
        <taxon>Auchenorrhyncha</taxon>
        <taxon>Membracoidea</taxon>
        <taxon>Cicadellidae</taxon>
        <taxon>Cicadellinae</taxon>
        <taxon>Cicadellini</taxon>
        <taxon>Graphocephala</taxon>
    </lineage>
</organism>
<dbReference type="PANTHER" id="PTHR31518">
    <property type="entry name" value="ARGININE/SERINE-RICH PROTEIN PNISR"/>
    <property type="match status" value="1"/>
</dbReference>
<feature type="region of interest" description="Disordered" evidence="1">
    <location>
        <begin position="156"/>
        <end position="212"/>
    </location>
</feature>
<feature type="compositionally biased region" description="Basic and acidic residues" evidence="1">
    <location>
        <begin position="420"/>
        <end position="469"/>
    </location>
</feature>
<name>A0A1B6MBG5_9HEMI</name>
<evidence type="ECO:0000313" key="2">
    <source>
        <dbReference type="EMBL" id="JAT33272.1"/>
    </source>
</evidence>
<feature type="compositionally biased region" description="Acidic residues" evidence="1">
    <location>
        <begin position="393"/>
        <end position="404"/>
    </location>
</feature>
<evidence type="ECO:0008006" key="4">
    <source>
        <dbReference type="Google" id="ProtNLM"/>
    </source>
</evidence>
<dbReference type="EMBL" id="GEBQ01006705">
    <property type="protein sequence ID" value="JAT33272.1"/>
    <property type="molecule type" value="Transcribed_RNA"/>
</dbReference>
<dbReference type="AlphaFoldDB" id="A0A1B6MBG5"/>
<feature type="compositionally biased region" description="Polar residues" evidence="1">
    <location>
        <begin position="158"/>
        <end position="167"/>
    </location>
</feature>
<feature type="compositionally biased region" description="Low complexity" evidence="1">
    <location>
        <begin position="190"/>
        <end position="200"/>
    </location>
</feature>
<dbReference type="Pfam" id="PF15996">
    <property type="entry name" value="PNISR"/>
    <property type="match status" value="1"/>
</dbReference>
<feature type="region of interest" description="Disordered" evidence="1">
    <location>
        <begin position="229"/>
        <end position="329"/>
    </location>
</feature>
<feature type="compositionally biased region" description="Acidic residues" evidence="1">
    <location>
        <begin position="277"/>
        <end position="287"/>
    </location>
</feature>
<dbReference type="EMBL" id="GEBQ01006616">
    <property type="protein sequence ID" value="JAT33361.1"/>
    <property type="molecule type" value="Transcribed_RNA"/>
</dbReference>
<evidence type="ECO:0000313" key="3">
    <source>
        <dbReference type="EMBL" id="JAT33361.1"/>
    </source>
</evidence>
<feature type="non-terminal residue" evidence="2">
    <location>
        <position position="479"/>
    </location>
</feature>
<sequence>MWTGDVQSGYPTQWALNPSAYQNLPNEQVDWATLAQQWIKMKETFPVDQVPPAPPPPSIKADIEAGEAPMDMSKDEVTPTPPASTSQDGGNWGGGSWNNWPQWGWGWGGGGSSGSLGPTAPPDKAAPYTFTPPTATPTYSTDTTRTTFDYNHGAPAVTSDNFEQQGYWSGGPAPFMRNKQSQWRGEYRGSSNRKQSSSSSKVEEVEPDTMATIDAAKRKQLPAWIREGLEKMEREKQKKIERERQLKEREEELLRKKIEDEEALAAGIPVKSKFETDSEESEKEAEEAPVKPRRSRFDNSTSSPAVPKPTITKSYSPPPLVKRKSQEETMQEVMQQVRYILTDILMTVTNEEMQKIAEEVLADFRAKAPATQLRNTPALTSLTGKLGLGIYDSDSEESSADSEDERPVKRENGVDSDDELRERISRKKQEFSRIERDIEHMVEQQEERDRERERERERELVEQDVKEESPQDQGQVEPR</sequence>
<gene>
    <name evidence="3" type="ORF">g.23303</name>
    <name evidence="2" type="ORF">g.23306</name>
</gene>
<evidence type="ECO:0000256" key="1">
    <source>
        <dbReference type="SAM" id="MobiDB-lite"/>
    </source>
</evidence>
<protein>
    <recommendedName>
        <fullName evidence="4">Arginine/serine-rich protein PNISR</fullName>
    </recommendedName>
</protein>
<feature type="region of interest" description="Disordered" evidence="1">
    <location>
        <begin position="386"/>
        <end position="479"/>
    </location>
</feature>
<dbReference type="InterPro" id="IPR031937">
    <property type="entry name" value="PNISR"/>
</dbReference>